<evidence type="ECO:0000259" key="11">
    <source>
        <dbReference type="Pfam" id="PF02770"/>
    </source>
</evidence>
<dbReference type="FunFam" id="2.40.110.10:FF:000002">
    <property type="entry name" value="Acyl-CoA dehydrogenase fadE12"/>
    <property type="match status" value="1"/>
</dbReference>
<evidence type="ECO:0000256" key="9">
    <source>
        <dbReference type="SAM" id="MobiDB-lite"/>
    </source>
</evidence>
<protein>
    <submittedName>
        <fullName evidence="13">Acyl-CoA dehydrogenase</fullName>
    </submittedName>
</protein>
<feature type="compositionally biased region" description="Basic and acidic residues" evidence="9">
    <location>
        <begin position="404"/>
        <end position="413"/>
    </location>
</feature>
<dbReference type="GO" id="GO:0033539">
    <property type="term" value="P:fatty acid beta-oxidation using acyl-CoA dehydrogenase"/>
    <property type="evidence" value="ECO:0007669"/>
    <property type="project" value="TreeGrafter"/>
</dbReference>
<evidence type="ECO:0000256" key="5">
    <source>
        <dbReference type="ARBA" id="ARBA00022827"/>
    </source>
</evidence>
<dbReference type="InterPro" id="IPR009075">
    <property type="entry name" value="AcylCo_DH/oxidase_C"/>
</dbReference>
<evidence type="ECO:0000313" key="14">
    <source>
        <dbReference type="Proteomes" id="UP000199114"/>
    </source>
</evidence>
<feature type="region of interest" description="Disordered" evidence="9">
    <location>
        <begin position="394"/>
        <end position="413"/>
    </location>
</feature>
<evidence type="ECO:0000256" key="4">
    <source>
        <dbReference type="ARBA" id="ARBA00022630"/>
    </source>
</evidence>
<keyword evidence="14" id="KW-1185">Reference proteome</keyword>
<dbReference type="Proteomes" id="UP000199114">
    <property type="component" value="Unassembled WGS sequence"/>
</dbReference>
<feature type="coiled-coil region" evidence="8">
    <location>
        <begin position="288"/>
        <end position="315"/>
    </location>
</feature>
<sequence>MRYDDSDRAREVAERANALMEEVVLPIERERAGGMAVSSGTVAELREAAREYDVYAPQIPEEYGGMGLSFRDSLPTFEEAGRSLLGQVAMRVDAPDEGNMHLLELAGDDLQKETYLEPLVAGDLKSGFSMTEPMQGAGSDPKMIRTRAERDGDEWIIDGHKWWTTQGVEADLLIVLARTDPDAHPYEGCSLFLVPADADGVEVVRDVPHMGGGSHGASHAEIRYENVRVPEEHLLGELNEGFTHAQERLGPARLTHCMRYSGMAQRSLDIAKAYTSEREGFDSTLSDKQSLRHRIAQAETELHVARTAIRDAADRIAAGDEARVPVSMCKVYTANVTQDAIDLAVQCCGANGIGKDLPLSDFYESVRQFRIVDGADEVHRRVIARAAFEDVPEEELEPLTRFGDPNRERSTDR</sequence>
<dbReference type="GO" id="GO:0003995">
    <property type="term" value="F:acyl-CoA dehydrogenase activity"/>
    <property type="evidence" value="ECO:0007669"/>
    <property type="project" value="TreeGrafter"/>
</dbReference>
<evidence type="ECO:0000256" key="3">
    <source>
        <dbReference type="ARBA" id="ARBA00011738"/>
    </source>
</evidence>
<dbReference type="Gene3D" id="1.20.140.10">
    <property type="entry name" value="Butyryl-CoA Dehydrogenase, subunit A, domain 3"/>
    <property type="match status" value="1"/>
</dbReference>
<evidence type="ECO:0000313" key="13">
    <source>
        <dbReference type="EMBL" id="SEQ42615.1"/>
    </source>
</evidence>
<dbReference type="Gene3D" id="1.10.540.10">
    <property type="entry name" value="Acyl-CoA dehydrogenase/oxidase, N-terminal domain"/>
    <property type="match status" value="1"/>
</dbReference>
<dbReference type="InterPro" id="IPR046373">
    <property type="entry name" value="Acyl-CoA_Oxase/DH_mid-dom_sf"/>
</dbReference>
<proteinExistence type="inferred from homology"/>
<keyword evidence="5 7" id="KW-0274">FAD</keyword>
<evidence type="ECO:0000256" key="6">
    <source>
        <dbReference type="ARBA" id="ARBA00023002"/>
    </source>
</evidence>
<keyword evidence="4 7" id="KW-0285">Flavoprotein</keyword>
<evidence type="ECO:0000259" key="12">
    <source>
        <dbReference type="Pfam" id="PF02771"/>
    </source>
</evidence>
<gene>
    <name evidence="13" type="ORF">SAMN04489841_1709</name>
</gene>
<dbReference type="PANTHER" id="PTHR48083:SF13">
    <property type="entry name" value="ACYL-COA DEHYDROGENASE FAMILY MEMBER 11"/>
    <property type="match status" value="1"/>
</dbReference>
<dbReference type="Gene3D" id="2.40.110.10">
    <property type="entry name" value="Butyryl-CoA Dehydrogenase, subunit A, domain 2"/>
    <property type="match status" value="1"/>
</dbReference>
<dbReference type="PANTHER" id="PTHR48083">
    <property type="entry name" value="MEDIUM-CHAIN SPECIFIC ACYL-COA DEHYDROGENASE, MITOCHONDRIAL-RELATED"/>
    <property type="match status" value="1"/>
</dbReference>
<dbReference type="SUPFAM" id="SSF56645">
    <property type="entry name" value="Acyl-CoA dehydrogenase NM domain-like"/>
    <property type="match status" value="1"/>
</dbReference>
<dbReference type="RefSeq" id="WP_090616371.1">
    <property type="nucleotide sequence ID" value="NZ_FOFD01000002.1"/>
</dbReference>
<accession>A0A1H9FXI6</accession>
<dbReference type="InterPro" id="IPR036250">
    <property type="entry name" value="AcylCo_DH-like_C"/>
</dbReference>
<dbReference type="Pfam" id="PF00441">
    <property type="entry name" value="Acyl-CoA_dh_1"/>
    <property type="match status" value="1"/>
</dbReference>
<reference evidence="14" key="1">
    <citation type="submission" date="2016-10" db="EMBL/GenBank/DDBJ databases">
        <authorList>
            <person name="Varghese N."/>
            <person name="Submissions S."/>
        </authorList>
    </citation>
    <scope>NUCLEOTIDE SEQUENCE [LARGE SCALE GENOMIC DNA]</scope>
    <source>
        <strain evidence="14">DSM 25055</strain>
    </source>
</reference>
<comment type="subunit">
    <text evidence="3">Homodimer.</text>
</comment>
<keyword evidence="8" id="KW-0175">Coiled coil</keyword>
<comment type="cofactor">
    <cofactor evidence="1 7">
        <name>FAD</name>
        <dbReference type="ChEBI" id="CHEBI:57692"/>
    </cofactor>
</comment>
<keyword evidence="6 7" id="KW-0560">Oxidoreductase</keyword>
<evidence type="ECO:0000256" key="8">
    <source>
        <dbReference type="SAM" id="Coils"/>
    </source>
</evidence>
<dbReference type="GO" id="GO:0050660">
    <property type="term" value="F:flavin adenine dinucleotide binding"/>
    <property type="evidence" value="ECO:0007669"/>
    <property type="project" value="InterPro"/>
</dbReference>
<dbReference type="InterPro" id="IPR006091">
    <property type="entry name" value="Acyl-CoA_Oxase/DH_mid-dom"/>
</dbReference>
<comment type="similarity">
    <text evidence="2 7">Belongs to the acyl-CoA dehydrogenase family.</text>
</comment>
<dbReference type="InterPro" id="IPR050741">
    <property type="entry name" value="Acyl-CoA_dehydrogenase"/>
</dbReference>
<dbReference type="InterPro" id="IPR009100">
    <property type="entry name" value="AcylCoA_DH/oxidase_NM_dom_sf"/>
</dbReference>
<dbReference type="Pfam" id="PF02771">
    <property type="entry name" value="Acyl-CoA_dh_N"/>
    <property type="match status" value="1"/>
</dbReference>
<dbReference type="STRING" id="1186196.SAMN04489841_1709"/>
<evidence type="ECO:0000256" key="7">
    <source>
        <dbReference type="RuleBase" id="RU362125"/>
    </source>
</evidence>
<dbReference type="EMBL" id="FOFD01000002">
    <property type="protein sequence ID" value="SEQ42615.1"/>
    <property type="molecule type" value="Genomic_DNA"/>
</dbReference>
<evidence type="ECO:0000259" key="10">
    <source>
        <dbReference type="Pfam" id="PF00441"/>
    </source>
</evidence>
<dbReference type="OrthoDB" id="275197at2157"/>
<dbReference type="SUPFAM" id="SSF47203">
    <property type="entry name" value="Acyl-CoA dehydrogenase C-terminal domain-like"/>
    <property type="match status" value="1"/>
</dbReference>
<evidence type="ECO:0000256" key="2">
    <source>
        <dbReference type="ARBA" id="ARBA00009347"/>
    </source>
</evidence>
<dbReference type="Pfam" id="PF02770">
    <property type="entry name" value="Acyl-CoA_dh_M"/>
    <property type="match status" value="1"/>
</dbReference>
<dbReference type="InterPro" id="IPR013786">
    <property type="entry name" value="AcylCoA_DH/ox_N"/>
</dbReference>
<evidence type="ECO:0000256" key="1">
    <source>
        <dbReference type="ARBA" id="ARBA00001974"/>
    </source>
</evidence>
<feature type="domain" description="Acyl-CoA dehydrogenase/oxidase C-terminal" evidence="10">
    <location>
        <begin position="239"/>
        <end position="387"/>
    </location>
</feature>
<organism evidence="13 14">
    <name type="scientific">Natrinema salaciae</name>
    <dbReference type="NCBI Taxonomy" id="1186196"/>
    <lineage>
        <taxon>Archaea</taxon>
        <taxon>Methanobacteriati</taxon>
        <taxon>Methanobacteriota</taxon>
        <taxon>Stenosarchaea group</taxon>
        <taxon>Halobacteria</taxon>
        <taxon>Halobacteriales</taxon>
        <taxon>Natrialbaceae</taxon>
        <taxon>Natrinema</taxon>
    </lineage>
</organism>
<dbReference type="AlphaFoldDB" id="A0A1H9FXI6"/>
<feature type="domain" description="Acyl-CoA dehydrogenase/oxidase N-terminal" evidence="12">
    <location>
        <begin position="7"/>
        <end position="123"/>
    </location>
</feature>
<feature type="domain" description="Acyl-CoA oxidase/dehydrogenase middle" evidence="11">
    <location>
        <begin position="128"/>
        <end position="227"/>
    </location>
</feature>
<name>A0A1H9FXI6_9EURY</name>
<dbReference type="GO" id="GO:0005737">
    <property type="term" value="C:cytoplasm"/>
    <property type="evidence" value="ECO:0007669"/>
    <property type="project" value="TreeGrafter"/>
</dbReference>
<dbReference type="InterPro" id="IPR037069">
    <property type="entry name" value="AcylCoA_DH/ox_N_sf"/>
</dbReference>